<keyword evidence="4" id="KW-1185">Reference proteome</keyword>
<dbReference type="SUPFAM" id="SSF51735">
    <property type="entry name" value="NAD(P)-binding Rossmann-fold domains"/>
    <property type="match status" value="1"/>
</dbReference>
<comment type="similarity">
    <text evidence="1">Belongs to the short-chain dehydrogenases/reductases (SDR) family.</text>
</comment>
<reference evidence="3 4" key="1">
    <citation type="submission" date="2018-09" db="EMBL/GenBank/DDBJ databases">
        <title>Genome sequencing of Nocardioides immobilis CCTCC AB 2017083 for comparison to Nocardioides silvaticus.</title>
        <authorList>
            <person name="Li C."/>
            <person name="Wang G."/>
        </authorList>
    </citation>
    <scope>NUCLEOTIDE SEQUENCE [LARGE SCALE GENOMIC DNA]</scope>
    <source>
        <strain evidence="3 4">CCTCC AB 2017083</strain>
    </source>
</reference>
<name>A0A417XU78_9ACTN</name>
<dbReference type="InterPro" id="IPR002347">
    <property type="entry name" value="SDR_fam"/>
</dbReference>
<evidence type="ECO:0000313" key="4">
    <source>
        <dbReference type="Proteomes" id="UP000283644"/>
    </source>
</evidence>
<dbReference type="AlphaFoldDB" id="A0A417XU78"/>
<dbReference type="PANTHER" id="PTHR24321:SF8">
    <property type="entry name" value="ESTRADIOL 17-BETA-DEHYDROGENASE 8-RELATED"/>
    <property type="match status" value="1"/>
</dbReference>
<evidence type="ECO:0000313" key="3">
    <source>
        <dbReference type="EMBL" id="RHW24029.1"/>
    </source>
</evidence>
<organism evidence="3 4">
    <name type="scientific">Nocardioides immobilis</name>
    <dbReference type="NCBI Taxonomy" id="2049295"/>
    <lineage>
        <taxon>Bacteria</taxon>
        <taxon>Bacillati</taxon>
        <taxon>Actinomycetota</taxon>
        <taxon>Actinomycetes</taxon>
        <taxon>Propionibacteriales</taxon>
        <taxon>Nocardioidaceae</taxon>
        <taxon>Nocardioides</taxon>
    </lineage>
</organism>
<dbReference type="Pfam" id="PF00106">
    <property type="entry name" value="adh_short"/>
    <property type="match status" value="1"/>
</dbReference>
<dbReference type="PRINTS" id="PR00081">
    <property type="entry name" value="GDHRDH"/>
</dbReference>
<dbReference type="InterPro" id="IPR020904">
    <property type="entry name" value="Sc_DH/Rdtase_CS"/>
</dbReference>
<dbReference type="Gene3D" id="3.40.50.720">
    <property type="entry name" value="NAD(P)-binding Rossmann-like Domain"/>
    <property type="match status" value="1"/>
</dbReference>
<evidence type="ECO:0000256" key="1">
    <source>
        <dbReference type="ARBA" id="ARBA00006484"/>
    </source>
</evidence>
<dbReference type="CDD" id="cd05233">
    <property type="entry name" value="SDR_c"/>
    <property type="match status" value="1"/>
</dbReference>
<dbReference type="PROSITE" id="PS51257">
    <property type="entry name" value="PROKAR_LIPOPROTEIN"/>
    <property type="match status" value="1"/>
</dbReference>
<dbReference type="PANTHER" id="PTHR24321">
    <property type="entry name" value="DEHYDROGENASES, SHORT CHAIN"/>
    <property type="match status" value="1"/>
</dbReference>
<comment type="caution">
    <text evidence="3">The sequence shown here is derived from an EMBL/GenBank/DDBJ whole genome shotgun (WGS) entry which is preliminary data.</text>
</comment>
<accession>A0A417XU78</accession>
<protein>
    <submittedName>
        <fullName evidence="3">SDR family NAD(P)-dependent oxidoreductase</fullName>
    </submittedName>
</protein>
<dbReference type="OrthoDB" id="9797538at2"/>
<sequence>MGRTALVTGGTGGLGCAVTERLLRDGWRVVVPWIVEAELARVASHPRLELVEADLFDAEAVAGVVRTAAADPDAPLTAVANLVGGFAMGGRLHETPVDDFERLLRLNLRPTYLVTQAVLPHLLSAGGGSIVAVSARSAFSPFAGASAYVTAKAAVWALVSSLAVEYREDGVRANALLPSVIDTPGNRQDQPTSTRAGWASPESIADAVAFLLSDDARSITGAQVPVPGVS</sequence>
<dbReference type="GO" id="GO:0016491">
    <property type="term" value="F:oxidoreductase activity"/>
    <property type="evidence" value="ECO:0007669"/>
    <property type="project" value="UniProtKB-KW"/>
</dbReference>
<dbReference type="PROSITE" id="PS00061">
    <property type="entry name" value="ADH_SHORT"/>
    <property type="match status" value="1"/>
</dbReference>
<dbReference type="Proteomes" id="UP000283644">
    <property type="component" value="Unassembled WGS sequence"/>
</dbReference>
<gene>
    <name evidence="3" type="ORF">D0Z08_26690</name>
</gene>
<evidence type="ECO:0000256" key="2">
    <source>
        <dbReference type="ARBA" id="ARBA00023002"/>
    </source>
</evidence>
<keyword evidence="2" id="KW-0560">Oxidoreductase</keyword>
<dbReference type="InterPro" id="IPR036291">
    <property type="entry name" value="NAD(P)-bd_dom_sf"/>
</dbReference>
<proteinExistence type="inferred from homology"/>
<dbReference type="EMBL" id="QXGH01000037">
    <property type="protein sequence ID" value="RHW24029.1"/>
    <property type="molecule type" value="Genomic_DNA"/>
</dbReference>